<dbReference type="InterPro" id="IPR001650">
    <property type="entry name" value="Helicase_C-like"/>
</dbReference>
<comment type="similarity">
    <text evidence="1">Belongs to the helicase family. RAD25/XPB subfamily.</text>
</comment>
<feature type="chain" id="PRO_5004228146" description="DNA 3'-5' helicase" evidence="11">
    <location>
        <begin position="17"/>
        <end position="534"/>
    </location>
</feature>
<keyword evidence="10" id="KW-0472">Membrane</keyword>
<dbReference type="PROSITE" id="PS51194">
    <property type="entry name" value="HELICASE_CTER"/>
    <property type="match status" value="1"/>
</dbReference>
<dbReference type="EC" id="5.6.2.4" evidence="8"/>
<evidence type="ECO:0000256" key="5">
    <source>
        <dbReference type="ARBA" id="ARBA00022840"/>
    </source>
</evidence>
<evidence type="ECO:0000256" key="7">
    <source>
        <dbReference type="ARBA" id="ARBA00034617"/>
    </source>
</evidence>
<dbReference type="PROSITE" id="PS51192">
    <property type="entry name" value="HELICASE_ATP_BIND_1"/>
    <property type="match status" value="1"/>
</dbReference>
<dbReference type="SUPFAM" id="SSF52540">
    <property type="entry name" value="P-loop containing nucleoside triphosphate hydrolases"/>
    <property type="match status" value="2"/>
</dbReference>
<evidence type="ECO:0000259" key="13">
    <source>
        <dbReference type="PROSITE" id="PS51194"/>
    </source>
</evidence>
<sequence>MRLFYVFTFMLRLLLIDNKISVRKLPKNKITILYKLIINKGCYKNRLLIYWKTFSRILNNMYMGFSLATFNCILSELNYRYNLSFTFLKDMLVSIYQKYNKRLFKSPINRLIRSKKSADLNLRLRPGVVLYDHQEFCKVKLCIDNTVKSGYLILPCGSGKTLVGILIMSYAKTVILCIVINFLMINQWKEQIFRWTYLKKECVIEISSYGKTNYQVNLQEHAIFLSTYKIISFKGIRKGLGVLFNKKFFFTNWDLIIFDECHLIRTLGLVKTFCIFYRLIKLHSYGRVGLTAIFKLDHGGINYCDTIIGPKLVNVKWKQLTHSGSISFVKYYEILIDLPLMDQLIYKNSKSNREKFDIATMNPNKIEICRYLIKYFLYSIKFNILIFCDSIKLHNKIRKALKIDSISGKTSKIIREKLIKEFKANNNKNNAILFSKVGDTSVDIPNANLIIQISSDRGSSVQEIQRIGRIMRANNLKSVKKYSIFINLISKNTVEHYYSKKRKSLLARQDFSIETLKTKVKKLTNKKMLIKFYK</sequence>
<evidence type="ECO:0000256" key="4">
    <source>
        <dbReference type="ARBA" id="ARBA00022806"/>
    </source>
</evidence>
<dbReference type="GO" id="GO:0005675">
    <property type="term" value="C:transcription factor TFIIH holo complex"/>
    <property type="evidence" value="ECO:0007669"/>
    <property type="project" value="TreeGrafter"/>
</dbReference>
<dbReference type="GO" id="GO:0016787">
    <property type="term" value="F:hydrolase activity"/>
    <property type="evidence" value="ECO:0007669"/>
    <property type="project" value="UniProtKB-KW"/>
</dbReference>
<geneLocation type="nucleomorph" evidence="14"/>
<keyword evidence="11" id="KW-0732">Signal</keyword>
<protein>
    <recommendedName>
        <fullName evidence="8">DNA 3'-5' helicase</fullName>
        <ecNumber evidence="8">5.6.2.4</ecNumber>
    </recommendedName>
</protein>
<keyword evidence="4" id="KW-0347">Helicase</keyword>
<comment type="catalytic activity">
    <reaction evidence="9">
        <text>ATP + H2O = ADP + phosphate + H(+)</text>
        <dbReference type="Rhea" id="RHEA:13065"/>
        <dbReference type="ChEBI" id="CHEBI:15377"/>
        <dbReference type="ChEBI" id="CHEBI:15378"/>
        <dbReference type="ChEBI" id="CHEBI:30616"/>
        <dbReference type="ChEBI" id="CHEBI:43474"/>
        <dbReference type="ChEBI" id="CHEBI:456216"/>
        <dbReference type="EC" id="5.6.2.4"/>
    </reaction>
</comment>
<evidence type="ECO:0000256" key="11">
    <source>
        <dbReference type="SAM" id="SignalP"/>
    </source>
</evidence>
<evidence type="ECO:0000256" key="1">
    <source>
        <dbReference type="ARBA" id="ARBA00006637"/>
    </source>
</evidence>
<dbReference type="PANTHER" id="PTHR11274:SF0">
    <property type="entry name" value="GENERAL TRANSCRIPTION AND DNA REPAIR FACTOR IIH HELICASE SUBUNIT XPB"/>
    <property type="match status" value="1"/>
</dbReference>
<feature type="signal peptide" evidence="11">
    <location>
        <begin position="1"/>
        <end position="16"/>
    </location>
</feature>
<accession>Q3LWK8</accession>
<evidence type="ECO:0000256" key="8">
    <source>
        <dbReference type="ARBA" id="ARBA00034808"/>
    </source>
</evidence>
<evidence type="ECO:0000313" key="14">
    <source>
        <dbReference type="EMBL" id="ABA27158.1"/>
    </source>
</evidence>
<dbReference type="InterPro" id="IPR050615">
    <property type="entry name" value="ATP-dep_DNA_Helicase"/>
</dbReference>
<evidence type="ECO:0000313" key="15">
    <source>
        <dbReference type="Proteomes" id="UP000243425"/>
    </source>
</evidence>
<dbReference type="EMBL" id="DQ158856">
    <property type="protein sequence ID" value="ABA27158.1"/>
    <property type="molecule type" value="Genomic_DNA"/>
</dbReference>
<gene>
    <name evidence="14" type="primary">rad25</name>
</gene>
<dbReference type="Gene3D" id="3.40.50.300">
    <property type="entry name" value="P-loop containing nucleotide triphosphate hydrolases"/>
    <property type="match status" value="2"/>
</dbReference>
<dbReference type="InterPro" id="IPR006935">
    <property type="entry name" value="Helicase/UvrB_N"/>
</dbReference>
<name>Q3LWK8_BIGNA</name>
<feature type="transmembrane region" description="Helical" evidence="10">
    <location>
        <begin position="162"/>
        <end position="185"/>
    </location>
</feature>
<dbReference type="GO" id="GO:0005524">
    <property type="term" value="F:ATP binding"/>
    <property type="evidence" value="ECO:0007669"/>
    <property type="project" value="UniProtKB-KW"/>
</dbReference>
<dbReference type="GO" id="GO:0003677">
    <property type="term" value="F:DNA binding"/>
    <property type="evidence" value="ECO:0007669"/>
    <property type="project" value="InterPro"/>
</dbReference>
<dbReference type="SMART" id="SM00490">
    <property type="entry name" value="HELICc"/>
    <property type="match status" value="1"/>
</dbReference>
<keyword evidence="10" id="KW-0812">Transmembrane</keyword>
<dbReference type="InterPro" id="IPR032438">
    <property type="entry name" value="ERCC3_RAD25_C"/>
</dbReference>
<dbReference type="GO" id="GO:0000112">
    <property type="term" value="C:nucleotide-excision repair factor 3 complex"/>
    <property type="evidence" value="ECO:0007669"/>
    <property type="project" value="TreeGrafter"/>
</dbReference>
<dbReference type="GO" id="GO:0097550">
    <property type="term" value="C:transcription preinitiation complex"/>
    <property type="evidence" value="ECO:0007669"/>
    <property type="project" value="TreeGrafter"/>
</dbReference>
<feature type="domain" description="Helicase C-terminal" evidence="13">
    <location>
        <begin position="372"/>
        <end position="524"/>
    </location>
</feature>
<evidence type="ECO:0000259" key="12">
    <source>
        <dbReference type="PROSITE" id="PS51192"/>
    </source>
</evidence>
<dbReference type="InterPro" id="IPR014001">
    <property type="entry name" value="Helicase_ATP-bd"/>
</dbReference>
<dbReference type="Proteomes" id="UP000243425">
    <property type="component" value="Nucleomorph 1"/>
</dbReference>
<dbReference type="InterPro" id="IPR027417">
    <property type="entry name" value="P-loop_NTPase"/>
</dbReference>
<dbReference type="SMART" id="SM00487">
    <property type="entry name" value="DEXDc"/>
    <property type="match status" value="1"/>
</dbReference>
<keyword evidence="10" id="KW-1133">Transmembrane helix</keyword>
<feature type="domain" description="Helicase ATP-binding" evidence="12">
    <location>
        <begin position="141"/>
        <end position="272"/>
    </location>
</feature>
<dbReference type="RefSeq" id="XP_001712770.1">
    <property type="nucleotide sequence ID" value="XM_001712718.1"/>
</dbReference>
<keyword evidence="5" id="KW-0067">ATP-binding</keyword>
<keyword evidence="3" id="KW-0378">Hydrolase</keyword>
<evidence type="ECO:0000256" key="2">
    <source>
        <dbReference type="ARBA" id="ARBA00022741"/>
    </source>
</evidence>
<evidence type="ECO:0000256" key="9">
    <source>
        <dbReference type="ARBA" id="ARBA00048988"/>
    </source>
</evidence>
<dbReference type="GeneID" id="5788349"/>
<proteinExistence type="inferred from homology"/>
<dbReference type="GO" id="GO:0043138">
    <property type="term" value="F:3'-5' DNA helicase activity"/>
    <property type="evidence" value="ECO:0007669"/>
    <property type="project" value="UniProtKB-EC"/>
</dbReference>
<evidence type="ECO:0000256" key="3">
    <source>
        <dbReference type="ARBA" id="ARBA00022801"/>
    </source>
</evidence>
<dbReference type="PANTHER" id="PTHR11274">
    <property type="entry name" value="RAD25/XP-B DNA REPAIR HELICASE"/>
    <property type="match status" value="1"/>
</dbReference>
<dbReference type="GO" id="GO:0006367">
    <property type="term" value="P:transcription initiation at RNA polymerase II promoter"/>
    <property type="evidence" value="ECO:0007669"/>
    <property type="project" value="TreeGrafter"/>
</dbReference>
<dbReference type="AlphaFoldDB" id="Q3LWK8"/>
<keyword evidence="2" id="KW-0547">Nucleotide-binding</keyword>
<evidence type="ECO:0000256" key="6">
    <source>
        <dbReference type="ARBA" id="ARBA00023235"/>
    </source>
</evidence>
<dbReference type="Pfam" id="PF16203">
    <property type="entry name" value="ERCC3_RAD25_C"/>
    <property type="match status" value="1"/>
</dbReference>
<comment type="catalytic activity">
    <reaction evidence="7">
        <text>Couples ATP hydrolysis with the unwinding of duplex DNA by translocating in the 3'-5' direction.</text>
        <dbReference type="EC" id="5.6.2.4"/>
    </reaction>
</comment>
<reference evidence="14 15" key="1">
    <citation type="journal article" date="2006" name="Proc. Natl. Acad. Sci. U.S.A.">
        <title>Complete nucleotide sequence of the chlorarachniophyte nucleomorph: nature's smallest nucleus.</title>
        <authorList>
            <person name="Gilson P.R."/>
            <person name="Su V."/>
            <person name="Slamovits C.H."/>
            <person name="Reith M.E."/>
            <person name="Keeling P.J."/>
            <person name="McFadden G.I."/>
        </authorList>
    </citation>
    <scope>NUCLEOTIDE SEQUENCE [LARGE SCALE GENOMIC DNA]</scope>
    <source>
        <strain evidence="15">CCMP621</strain>
    </source>
</reference>
<organism evidence="14 15">
    <name type="scientific">Bigelowiella natans</name>
    <name type="common">Pedinomonas minutissima</name>
    <name type="synonym">Chlorarachnion sp. (strain CCMP621)</name>
    <dbReference type="NCBI Taxonomy" id="227086"/>
    <lineage>
        <taxon>Eukaryota</taxon>
        <taxon>Sar</taxon>
        <taxon>Rhizaria</taxon>
        <taxon>Cercozoa</taxon>
        <taxon>Chlorarachniophyceae</taxon>
        <taxon>Bigelowiella</taxon>
    </lineage>
</organism>
<keyword evidence="14" id="KW-0542">Nucleomorph</keyword>
<dbReference type="PRINTS" id="PR00851">
    <property type="entry name" value="XRODRMPGMNTB"/>
</dbReference>
<evidence type="ECO:0000256" key="10">
    <source>
        <dbReference type="SAM" id="Phobius"/>
    </source>
</evidence>
<dbReference type="Pfam" id="PF04851">
    <property type="entry name" value="ResIII"/>
    <property type="match status" value="1"/>
</dbReference>
<keyword evidence="6" id="KW-0413">Isomerase</keyword>